<protein>
    <submittedName>
        <fullName evidence="1">Uncharacterized protein</fullName>
    </submittedName>
</protein>
<accession>A0A420FWT4</accession>
<evidence type="ECO:0000313" key="2">
    <source>
        <dbReference type="Proteomes" id="UP000286402"/>
    </source>
</evidence>
<dbReference type="RefSeq" id="WP_120334403.1">
    <property type="nucleotide sequence ID" value="NZ_MCAQ01000012.1"/>
</dbReference>
<dbReference type="Proteomes" id="UP000286402">
    <property type="component" value="Unassembled WGS sequence"/>
</dbReference>
<evidence type="ECO:0000313" key="1">
    <source>
        <dbReference type="EMBL" id="RKF37369.1"/>
    </source>
</evidence>
<comment type="caution">
    <text evidence="1">The sequence shown here is derived from an EMBL/GenBank/DDBJ whole genome shotgun (WGS) entry which is preliminary data.</text>
</comment>
<dbReference type="AlphaFoldDB" id="A0A420FWT4"/>
<dbReference type="EMBL" id="MCAQ01000012">
    <property type="protein sequence ID" value="RKF37369.1"/>
    <property type="molecule type" value="Genomic_DNA"/>
</dbReference>
<proteinExistence type="predicted"/>
<sequence length="355" mass="41139">MTINKHHNKFSGDIRKAYAITQEVEASFKFIESGIINLKEQKFAVLNNHVTLQLLAAGFERLLKILLLLKEKKLNGEFPELQLARKQFYKYNGGHGIGIMLAELLEYSDGVEKMKDIPMVEEDIRFLKEDGKFANLIEILSEFAISQRYFYIDTIVLNKENTAANPFVKFSAFVYSFNKDLNTSNLSYEEEDKLAITNSIICIEKGVRAISRFFTHGLGNLGRQYYGDFSRFIFLKDKDLGTLNYTKKHIDPNEIYIPLSKYSLRFLNLKLHSKSKLIVSSKYEDWPFSVDSIRVYFAGNRYYFAEISNEIFALTGATSRNYEIPTYFKSDKLKPKCYALFLLDEAKKLNPQEHP</sequence>
<organism evidence="1 2">
    <name type="scientific">Sphingobacterium siyangense</name>
    <dbReference type="NCBI Taxonomy" id="459529"/>
    <lineage>
        <taxon>Bacteria</taxon>
        <taxon>Pseudomonadati</taxon>
        <taxon>Bacteroidota</taxon>
        <taxon>Sphingobacteriia</taxon>
        <taxon>Sphingobacteriales</taxon>
        <taxon>Sphingobacteriaceae</taxon>
        <taxon>Sphingobacterium</taxon>
    </lineage>
</organism>
<gene>
    <name evidence="1" type="ORF">BCY89_06980</name>
</gene>
<reference evidence="1 2" key="1">
    <citation type="submission" date="2016-07" db="EMBL/GenBank/DDBJ databases">
        <title>Genome analysis of Sphingobacterium siyangense T12B17.</title>
        <authorList>
            <person name="Xu D."/>
            <person name="Su Y."/>
            <person name="Zheng S."/>
        </authorList>
    </citation>
    <scope>NUCLEOTIDE SEQUENCE [LARGE SCALE GENOMIC DNA]</scope>
    <source>
        <strain evidence="1 2">T12B17</strain>
    </source>
</reference>
<keyword evidence="2" id="KW-1185">Reference proteome</keyword>
<name>A0A420FWT4_9SPHI</name>